<dbReference type="SFLD" id="SFLDS00003">
    <property type="entry name" value="Haloacid_Dehalogenase"/>
    <property type="match status" value="1"/>
</dbReference>
<keyword evidence="2" id="KW-1185">Reference proteome</keyword>
<dbReference type="SFLD" id="SFLDG01129">
    <property type="entry name" value="C1.5:_HAD__Beta-PGM__Phosphata"/>
    <property type="match status" value="1"/>
</dbReference>
<dbReference type="EMBL" id="BOMM01000005">
    <property type="protein sequence ID" value="GIE09097.1"/>
    <property type="molecule type" value="Genomic_DNA"/>
</dbReference>
<comment type="caution">
    <text evidence="1">The sequence shown here is derived from an EMBL/GenBank/DDBJ whole genome shotgun (WGS) entry which is preliminary data.</text>
</comment>
<evidence type="ECO:0000313" key="2">
    <source>
        <dbReference type="Proteomes" id="UP000598174"/>
    </source>
</evidence>
<dbReference type="SUPFAM" id="SSF56784">
    <property type="entry name" value="HAD-like"/>
    <property type="match status" value="1"/>
</dbReference>
<sequence length="206" mass="22842">MPPRERAQALLIDLDGVLRRWDPTPMIAVEVAYGLEPAALLETSMSWDIYRPAVAGEITDAEWMGLVSSRLPIDPDRAAEAVAKWQDYRGEPDPDALAFVREVRAAGRKVGLATNATDRLRPDLAALGLADEVDVVISSWEQRLHKPAPEFFARACELIGYPPKQVLFIDDDDRVVRGARAAGLSAYRWSGPEHVAYLRKALDLPE</sequence>
<dbReference type="PANTHER" id="PTHR43611:SF3">
    <property type="entry name" value="FLAVIN MONONUCLEOTIDE HYDROLASE 1, CHLOROPLATIC"/>
    <property type="match status" value="1"/>
</dbReference>
<dbReference type="Proteomes" id="UP000598174">
    <property type="component" value="Unassembled WGS sequence"/>
</dbReference>
<protein>
    <submittedName>
        <fullName evidence="1">Haloacid dehalogenase</fullName>
    </submittedName>
</protein>
<dbReference type="NCBIfam" id="TIGR01509">
    <property type="entry name" value="HAD-SF-IA-v3"/>
    <property type="match status" value="1"/>
</dbReference>
<evidence type="ECO:0000313" key="1">
    <source>
        <dbReference type="EMBL" id="GIE09097.1"/>
    </source>
</evidence>
<dbReference type="InterPro" id="IPR006439">
    <property type="entry name" value="HAD-SF_hydro_IA"/>
</dbReference>
<dbReference type="PANTHER" id="PTHR43611">
    <property type="entry name" value="ALPHA-D-GLUCOSE 1-PHOSPHATE PHOSPHATASE"/>
    <property type="match status" value="1"/>
</dbReference>
<gene>
    <name evidence="1" type="ORF">Afe05nite_09370</name>
</gene>
<reference evidence="1" key="1">
    <citation type="submission" date="2021-01" db="EMBL/GenBank/DDBJ databases">
        <title>Whole genome shotgun sequence of Actinoplanes ferrugineus NBRC 15555.</title>
        <authorList>
            <person name="Komaki H."/>
            <person name="Tamura T."/>
        </authorList>
    </citation>
    <scope>NUCLEOTIDE SEQUENCE</scope>
    <source>
        <strain evidence="1">NBRC 15555</strain>
    </source>
</reference>
<dbReference type="Gene3D" id="3.40.50.1000">
    <property type="entry name" value="HAD superfamily/HAD-like"/>
    <property type="match status" value="1"/>
</dbReference>
<dbReference type="PRINTS" id="PR00413">
    <property type="entry name" value="HADHALOGNASE"/>
</dbReference>
<dbReference type="InterPro" id="IPR023214">
    <property type="entry name" value="HAD_sf"/>
</dbReference>
<dbReference type="AlphaFoldDB" id="A0A919IWH0"/>
<name>A0A919IWH0_9ACTN</name>
<dbReference type="InterPro" id="IPR036412">
    <property type="entry name" value="HAD-like_sf"/>
</dbReference>
<dbReference type="RefSeq" id="WP_203815722.1">
    <property type="nucleotide sequence ID" value="NZ_BAAABP010000050.1"/>
</dbReference>
<organism evidence="1 2">
    <name type="scientific">Paractinoplanes ferrugineus</name>
    <dbReference type="NCBI Taxonomy" id="113564"/>
    <lineage>
        <taxon>Bacteria</taxon>
        <taxon>Bacillati</taxon>
        <taxon>Actinomycetota</taxon>
        <taxon>Actinomycetes</taxon>
        <taxon>Micromonosporales</taxon>
        <taxon>Micromonosporaceae</taxon>
        <taxon>Paractinoplanes</taxon>
    </lineage>
</organism>
<accession>A0A919IWH0</accession>
<dbReference type="Pfam" id="PF00702">
    <property type="entry name" value="Hydrolase"/>
    <property type="match status" value="1"/>
</dbReference>
<proteinExistence type="predicted"/>